<sequence length="117" mass="13462">MKKPLISEHLGAMALVDEMRHQQLQLQEHLDLPRRQAEVAERIRTHYLQQGIQCDDELVEQGVHDFFARRLEFEAPDLAWYEKLLARILMARRSLAHLVLVALLASALFELAGLIGP</sequence>
<name>A0A423DS55_9PSED</name>
<keyword evidence="1" id="KW-0472">Membrane</keyword>
<dbReference type="InterPro" id="IPR045964">
    <property type="entry name" value="DUF6384"/>
</dbReference>
<comment type="caution">
    <text evidence="2">The sequence shown here is derived from an EMBL/GenBank/DDBJ whole genome shotgun (WGS) entry which is preliminary data.</text>
</comment>
<evidence type="ECO:0000313" key="2">
    <source>
        <dbReference type="EMBL" id="ROL74544.1"/>
    </source>
</evidence>
<evidence type="ECO:0000313" key="3">
    <source>
        <dbReference type="Proteomes" id="UP000285286"/>
    </source>
</evidence>
<organism evidence="2 3">
    <name type="scientific">Pseudomonas vranovensis</name>
    <dbReference type="NCBI Taxonomy" id="321661"/>
    <lineage>
        <taxon>Bacteria</taxon>
        <taxon>Pseudomonadati</taxon>
        <taxon>Pseudomonadota</taxon>
        <taxon>Gammaproteobacteria</taxon>
        <taxon>Pseudomonadales</taxon>
        <taxon>Pseudomonadaceae</taxon>
        <taxon>Pseudomonas</taxon>
    </lineage>
</organism>
<dbReference type="AlphaFoldDB" id="A0A423DS55"/>
<dbReference type="EMBL" id="MOAM01000016">
    <property type="protein sequence ID" value="ROL74544.1"/>
    <property type="molecule type" value="Genomic_DNA"/>
</dbReference>
<evidence type="ECO:0000256" key="1">
    <source>
        <dbReference type="SAM" id="Phobius"/>
    </source>
</evidence>
<dbReference type="Pfam" id="PF19911">
    <property type="entry name" value="DUF6384"/>
    <property type="match status" value="1"/>
</dbReference>
<keyword evidence="1" id="KW-0812">Transmembrane</keyword>
<proteinExistence type="predicted"/>
<reference evidence="2 3" key="1">
    <citation type="submission" date="2016-10" db="EMBL/GenBank/DDBJ databases">
        <title>Comparative genome analysis of multiple Pseudomonas spp. focuses on biocontrol and plant growth promoting traits.</title>
        <authorList>
            <person name="Tao X.-Y."/>
            <person name="Taylor C.G."/>
        </authorList>
    </citation>
    <scope>NUCLEOTIDE SEQUENCE [LARGE SCALE GENOMIC DNA]</scope>
    <source>
        <strain evidence="2 3">15D11</strain>
    </source>
</reference>
<accession>A0A423DS55</accession>
<keyword evidence="1" id="KW-1133">Transmembrane helix</keyword>
<gene>
    <name evidence="2" type="ORF">BHU25_10030</name>
</gene>
<dbReference type="Proteomes" id="UP000285286">
    <property type="component" value="Unassembled WGS sequence"/>
</dbReference>
<protein>
    <submittedName>
        <fullName evidence="2">Uncharacterized protein</fullName>
    </submittedName>
</protein>
<dbReference type="RefSeq" id="WP_123565677.1">
    <property type="nucleotide sequence ID" value="NZ_MOAM01000016.1"/>
</dbReference>
<feature type="transmembrane region" description="Helical" evidence="1">
    <location>
        <begin position="95"/>
        <end position="115"/>
    </location>
</feature>
<keyword evidence="3" id="KW-1185">Reference proteome</keyword>